<dbReference type="RefSeq" id="WP_102968808.1">
    <property type="nucleotide sequence ID" value="NZ_JBJKCE010000001.1"/>
</dbReference>
<dbReference type="EMBL" id="QLTR01000040">
    <property type="protein sequence ID" value="RAS57027.1"/>
    <property type="molecule type" value="Genomic_DNA"/>
</dbReference>
<organism evidence="2 4">
    <name type="scientific">Vibrio diazotrophicus</name>
    <dbReference type="NCBI Taxonomy" id="685"/>
    <lineage>
        <taxon>Bacteria</taxon>
        <taxon>Pseudomonadati</taxon>
        <taxon>Pseudomonadota</taxon>
        <taxon>Gammaproteobacteria</taxon>
        <taxon>Vibrionales</taxon>
        <taxon>Vibrionaceae</taxon>
        <taxon>Vibrio</taxon>
    </lineage>
</organism>
<reference evidence="1 3" key="1">
    <citation type="submission" date="2018-01" db="EMBL/GenBank/DDBJ databases">
        <title>Draft genome sequences of six Vibrio diazotrophicus strains isolated from deep-sea sediments of the Baltic Sea.</title>
        <authorList>
            <person name="Castillo D."/>
            <person name="Vandieken V."/>
            <person name="Chiang O."/>
            <person name="Middelboe M."/>
        </authorList>
    </citation>
    <scope>NUCLEOTIDE SEQUENCE [LARGE SCALE GENOMIC DNA]</scope>
    <source>
        <strain evidence="1 3">65.10M</strain>
    </source>
</reference>
<dbReference type="Proteomes" id="UP000236547">
    <property type="component" value="Unassembled WGS sequence"/>
</dbReference>
<dbReference type="AlphaFoldDB" id="A0A329DZS7"/>
<evidence type="ECO:0000313" key="4">
    <source>
        <dbReference type="Proteomes" id="UP000248729"/>
    </source>
</evidence>
<gene>
    <name evidence="1" type="ORF">C1O25_13065</name>
    <name evidence="2" type="ORF">DET48_14035</name>
</gene>
<dbReference type="Proteomes" id="UP000248729">
    <property type="component" value="Unassembled WGS sequence"/>
</dbReference>
<evidence type="ECO:0000313" key="1">
    <source>
        <dbReference type="EMBL" id="PNI00118.1"/>
    </source>
</evidence>
<reference evidence="2 4" key="2">
    <citation type="submission" date="2018-06" db="EMBL/GenBank/DDBJ databases">
        <title>Freshwater and sediment microbial communities from various areas in North America, analyzing microbe dynamics in response to fracking.</title>
        <authorList>
            <person name="Lamendella R."/>
        </authorList>
    </citation>
    <scope>NUCLEOTIDE SEQUENCE [LARGE SCALE GENOMIC DNA]</scope>
    <source>
        <strain evidence="2 4">99A</strain>
    </source>
</reference>
<sequence>MKMNSFDIETTLKQVAHAYYSNDHSLGGYLLNGCLRRLSLLPLNASQASYLTDMINKLGDTVNRHDYTGLADVIHFELIQNFPDFDSLSAQDNQNSIPES</sequence>
<dbReference type="EMBL" id="POSM01000018">
    <property type="protein sequence ID" value="PNI00118.1"/>
    <property type="molecule type" value="Genomic_DNA"/>
</dbReference>
<protein>
    <submittedName>
        <fullName evidence="2">Uncharacterized protein</fullName>
    </submittedName>
</protein>
<accession>A0A329DZS7</accession>
<keyword evidence="3" id="KW-1185">Reference proteome</keyword>
<proteinExistence type="predicted"/>
<comment type="caution">
    <text evidence="2">The sequence shown here is derived from an EMBL/GenBank/DDBJ whole genome shotgun (WGS) entry which is preliminary data.</text>
</comment>
<name>A0A329DZS7_VIBDI</name>
<evidence type="ECO:0000313" key="2">
    <source>
        <dbReference type="EMBL" id="RAS57027.1"/>
    </source>
</evidence>
<evidence type="ECO:0000313" key="3">
    <source>
        <dbReference type="Proteomes" id="UP000236547"/>
    </source>
</evidence>